<organism evidence="1">
    <name type="scientific">Absidia glauca</name>
    <name type="common">Pin mould</name>
    <dbReference type="NCBI Taxonomy" id="4829"/>
    <lineage>
        <taxon>Eukaryota</taxon>
        <taxon>Fungi</taxon>
        <taxon>Fungi incertae sedis</taxon>
        <taxon>Mucoromycota</taxon>
        <taxon>Mucoromycotina</taxon>
        <taxon>Mucoromycetes</taxon>
        <taxon>Mucorales</taxon>
        <taxon>Cunninghamellaceae</taxon>
        <taxon>Absidia</taxon>
    </lineage>
</organism>
<name>A0A168SSF4_ABSGL</name>
<dbReference type="InParanoid" id="A0A168SSF4"/>
<protein>
    <submittedName>
        <fullName evidence="1">Uncharacterized protein</fullName>
    </submittedName>
</protein>
<dbReference type="AlphaFoldDB" id="A0A168SSF4"/>
<evidence type="ECO:0000313" key="1">
    <source>
        <dbReference type="EMBL" id="SAM08862.1"/>
    </source>
</evidence>
<sequence length="81" mass="8890">MACNWLLWKQRHAHALAPALAHAHRLSWCLEPPPSGKVYSLQVICSVLNSFSDYTCAGLGLSSAFFGDRLKHSLLSPLGLE</sequence>
<accession>A0A168SSF4</accession>
<gene>
    <name evidence="1" type="primary">ABSGL_14528.1 scaffold 14663</name>
</gene>
<dbReference type="EMBL" id="LT554937">
    <property type="protein sequence ID" value="SAM08862.1"/>
    <property type="molecule type" value="Genomic_DNA"/>
</dbReference>
<reference evidence="1" key="1">
    <citation type="submission" date="2016-04" db="EMBL/GenBank/DDBJ databases">
        <authorList>
            <person name="Evans L.H."/>
            <person name="Alamgir A."/>
            <person name="Owens N."/>
            <person name="Weber N.D."/>
            <person name="Virtaneva K."/>
            <person name="Barbian K."/>
            <person name="Babar A."/>
            <person name="Rosenke K."/>
        </authorList>
    </citation>
    <scope>NUCLEOTIDE SEQUENCE [LARGE SCALE GENOMIC DNA]</scope>
    <source>
        <strain evidence="1">CBS 101.48</strain>
    </source>
</reference>
<dbReference type="Proteomes" id="UP000078561">
    <property type="component" value="Unassembled WGS sequence"/>
</dbReference>
<proteinExistence type="predicted"/>
<evidence type="ECO:0000313" key="2">
    <source>
        <dbReference type="Proteomes" id="UP000078561"/>
    </source>
</evidence>
<keyword evidence="2" id="KW-1185">Reference proteome</keyword>